<feature type="binding site" evidence="2">
    <location>
        <position position="85"/>
    </location>
    <ligand>
        <name>Mg(2+)</name>
        <dbReference type="ChEBI" id="CHEBI:18420"/>
        <label>2</label>
    </ligand>
</feature>
<feature type="binding site" evidence="2">
    <location>
        <position position="273"/>
    </location>
    <ligand>
        <name>substrate</name>
    </ligand>
</feature>
<name>A0A520MIH7_9GAMM</name>
<feature type="binding site" evidence="2">
    <location>
        <position position="38"/>
    </location>
    <ligand>
        <name>Mg(2+)</name>
        <dbReference type="ChEBI" id="CHEBI:18420"/>
        <label>4</label>
    </ligand>
</feature>
<keyword evidence="2" id="KW-0067">ATP-binding</keyword>
<feature type="binding site" evidence="2">
    <location>
        <position position="85"/>
    </location>
    <ligand>
        <name>Mg(2+)</name>
        <dbReference type="ChEBI" id="CHEBI:18420"/>
        <label>4</label>
    </ligand>
</feature>
<dbReference type="Pfam" id="PF02769">
    <property type="entry name" value="AIRS_C"/>
    <property type="match status" value="1"/>
</dbReference>
<dbReference type="Gene3D" id="3.90.650.10">
    <property type="entry name" value="PurM-like C-terminal domain"/>
    <property type="match status" value="1"/>
</dbReference>
<reference evidence="5 6" key="1">
    <citation type="submission" date="2019-02" db="EMBL/GenBank/DDBJ databases">
        <title>Prokaryotic population dynamics and viral predation in marine succession experiment using metagenomics: the confinement effect.</title>
        <authorList>
            <person name="Haro-Moreno J.M."/>
            <person name="Rodriguez-Valera F."/>
            <person name="Lopez-Perez M."/>
        </authorList>
    </citation>
    <scope>NUCLEOTIDE SEQUENCE [LARGE SCALE GENOMIC DNA]</scope>
    <source>
        <strain evidence="5">MED-G170</strain>
    </source>
</reference>
<feature type="binding site" evidence="2">
    <location>
        <position position="64"/>
    </location>
    <ligand>
        <name>substrate</name>
    </ligand>
</feature>
<comment type="similarity">
    <text evidence="2">Belongs to the thiamine-monophosphate kinase family.</text>
</comment>
<dbReference type="CDD" id="cd02194">
    <property type="entry name" value="ThiL"/>
    <property type="match status" value="1"/>
</dbReference>
<comment type="function">
    <text evidence="2">Catalyzes the ATP-dependent phosphorylation of thiamine-monophosphate (TMP) to form thiamine-pyrophosphate (TPP), the active form of vitamin B1.</text>
</comment>
<dbReference type="GO" id="GO:0009229">
    <property type="term" value="P:thiamine diphosphate biosynthetic process"/>
    <property type="evidence" value="ECO:0007669"/>
    <property type="project" value="UniProtKB-UniRule"/>
</dbReference>
<feature type="binding site" evidence="2">
    <location>
        <position position="223"/>
    </location>
    <ligand>
        <name>Mg(2+)</name>
        <dbReference type="ChEBI" id="CHEBI:18420"/>
        <label>3</label>
    </ligand>
</feature>
<sequence>MGFLLQTIPKKEDEFEIIESYFKGLTAQDGVFLGIGDDAAILDISATPKHQLVVATDTLVENIHFPSSAVSYQIAQRALCVNLSDIAAMGAIPRWFTLSLSLPRKLANNSWLKGFSSGLAEVADEFKCSLIGGDTTSGALSISITMLGEVPPGSAITRGGANDGDFIYVSGALGDGAAALSVIQGNEIKHKIDSERLLSRFYRPEPKIEFGQKLRDVASACIDISDGLVADLEHICRSSGVSANVNTSDVPIKDDVRSQWGGNCVKWALFGGDDYHLCFTVPEHLTEIVDSWSADGLSDLKKIGRMTRCNDGVPQVFLDGAAVVQQNKGFDHFGG</sequence>
<feature type="binding site" evidence="2">
    <location>
        <position position="134"/>
    </location>
    <ligand>
        <name>Mg(2+)</name>
        <dbReference type="ChEBI" id="CHEBI:18420"/>
        <label>1</label>
    </ligand>
</feature>
<dbReference type="AlphaFoldDB" id="A0A520MIH7"/>
<dbReference type="NCBIfam" id="TIGR01379">
    <property type="entry name" value="thiL"/>
    <property type="match status" value="1"/>
</dbReference>
<feature type="domain" description="PurM-like N-terminal" evidence="3">
    <location>
        <begin position="36"/>
        <end position="150"/>
    </location>
</feature>
<keyword evidence="2" id="KW-0479">Metal-binding</keyword>
<feature type="binding site" evidence="2">
    <location>
        <position position="330"/>
    </location>
    <ligand>
        <name>substrate</name>
    </ligand>
</feature>
<proteinExistence type="inferred from homology"/>
<keyword evidence="2" id="KW-0547">Nucleotide-binding</keyword>
<comment type="caution">
    <text evidence="2">Lacks conserved residue(s) required for the propagation of feature annotation.</text>
</comment>
<feature type="binding site" evidence="2">
    <location>
        <position position="38"/>
    </location>
    <ligand>
        <name>Mg(2+)</name>
        <dbReference type="ChEBI" id="CHEBI:18420"/>
        <label>3</label>
    </ligand>
</feature>
<protein>
    <recommendedName>
        <fullName evidence="2">Thiamine-monophosphate kinase</fullName>
        <shortName evidence="2">TMP kinase</shortName>
        <shortName evidence="2">Thiamine-phosphate kinase</shortName>
        <ecNumber evidence="2">2.7.4.16</ecNumber>
    </recommendedName>
</protein>
<evidence type="ECO:0000259" key="4">
    <source>
        <dbReference type="Pfam" id="PF02769"/>
    </source>
</evidence>
<dbReference type="GO" id="GO:0009030">
    <property type="term" value="F:thiamine-phosphate kinase activity"/>
    <property type="evidence" value="ECO:0007669"/>
    <property type="project" value="UniProtKB-UniRule"/>
</dbReference>
<keyword evidence="2" id="KW-0460">Magnesium</keyword>
<dbReference type="InterPro" id="IPR036921">
    <property type="entry name" value="PurM-like_N_sf"/>
</dbReference>
<dbReference type="InterPro" id="IPR036676">
    <property type="entry name" value="PurM-like_C_sf"/>
</dbReference>
<evidence type="ECO:0000256" key="2">
    <source>
        <dbReference type="HAMAP-Rule" id="MF_02128"/>
    </source>
</evidence>
<feature type="binding site" evidence="2">
    <location>
        <position position="226"/>
    </location>
    <ligand>
        <name>Mg(2+)</name>
        <dbReference type="ChEBI" id="CHEBI:18420"/>
        <label>5</label>
    </ligand>
</feature>
<dbReference type="PANTHER" id="PTHR30270:SF0">
    <property type="entry name" value="THIAMINE-MONOPHOSPHATE KINASE"/>
    <property type="match status" value="1"/>
</dbReference>
<dbReference type="EMBL" id="SHBP01000002">
    <property type="protein sequence ID" value="RZO21032.1"/>
    <property type="molecule type" value="Genomic_DNA"/>
</dbReference>
<dbReference type="SUPFAM" id="SSF55326">
    <property type="entry name" value="PurM N-terminal domain-like"/>
    <property type="match status" value="1"/>
</dbReference>
<comment type="pathway">
    <text evidence="2">Cofactor biosynthesis; thiamine diphosphate biosynthesis; thiamine diphosphate from thiamine phosphate: step 1/1.</text>
</comment>
<dbReference type="Gene3D" id="3.30.1330.10">
    <property type="entry name" value="PurM-like, N-terminal domain"/>
    <property type="match status" value="1"/>
</dbReference>
<dbReference type="GO" id="GO:0000287">
    <property type="term" value="F:magnesium ion binding"/>
    <property type="evidence" value="ECO:0007669"/>
    <property type="project" value="UniProtKB-UniRule"/>
</dbReference>
<dbReference type="UniPathway" id="UPA00060">
    <property type="reaction ID" value="UER00142"/>
</dbReference>
<keyword evidence="2 5" id="KW-0418">Kinase</keyword>
<keyword evidence="2 5" id="KW-0808">Transferase</keyword>
<dbReference type="GO" id="GO:0005524">
    <property type="term" value="F:ATP binding"/>
    <property type="evidence" value="ECO:0007669"/>
    <property type="project" value="UniProtKB-UniRule"/>
</dbReference>
<dbReference type="PIRSF" id="PIRSF005303">
    <property type="entry name" value="Thiam_monoph_kin"/>
    <property type="match status" value="1"/>
</dbReference>
<comment type="caution">
    <text evidence="5">The sequence shown here is derived from an EMBL/GenBank/DDBJ whole genome shotgun (WGS) entry which is preliminary data.</text>
</comment>
<feature type="binding site" evidence="2">
    <location>
        <position position="85"/>
    </location>
    <ligand>
        <name>Mg(2+)</name>
        <dbReference type="ChEBI" id="CHEBI:18420"/>
        <label>3</label>
    </ligand>
</feature>
<evidence type="ECO:0000256" key="1">
    <source>
        <dbReference type="ARBA" id="ARBA00022977"/>
    </source>
</evidence>
<dbReference type="GO" id="GO:0009228">
    <property type="term" value="P:thiamine biosynthetic process"/>
    <property type="evidence" value="ECO:0007669"/>
    <property type="project" value="UniProtKB-KW"/>
</dbReference>
<feature type="binding site" evidence="2">
    <location>
        <position position="158"/>
    </location>
    <ligand>
        <name>ATP</name>
        <dbReference type="ChEBI" id="CHEBI:30616"/>
    </ligand>
</feature>
<organism evidence="5 6">
    <name type="scientific">SAR92 clade bacterium</name>
    <dbReference type="NCBI Taxonomy" id="2315479"/>
    <lineage>
        <taxon>Bacteria</taxon>
        <taxon>Pseudomonadati</taxon>
        <taxon>Pseudomonadota</taxon>
        <taxon>Gammaproteobacteria</taxon>
        <taxon>Cellvibrionales</taxon>
        <taxon>Porticoccaceae</taxon>
        <taxon>SAR92 clade</taxon>
    </lineage>
</organism>
<dbReference type="Pfam" id="PF00586">
    <property type="entry name" value="AIRS"/>
    <property type="match status" value="1"/>
</dbReference>
<dbReference type="SUPFAM" id="SSF56042">
    <property type="entry name" value="PurM C-terminal domain-like"/>
    <property type="match status" value="1"/>
</dbReference>
<comment type="catalytic activity">
    <reaction evidence="2">
        <text>thiamine phosphate + ATP = thiamine diphosphate + ADP</text>
        <dbReference type="Rhea" id="RHEA:15913"/>
        <dbReference type="ChEBI" id="CHEBI:30616"/>
        <dbReference type="ChEBI" id="CHEBI:37575"/>
        <dbReference type="ChEBI" id="CHEBI:58937"/>
        <dbReference type="ChEBI" id="CHEBI:456216"/>
        <dbReference type="EC" id="2.7.4.16"/>
    </reaction>
</comment>
<keyword evidence="1 2" id="KW-0784">Thiamine biosynthesis</keyword>
<evidence type="ECO:0000259" key="3">
    <source>
        <dbReference type="Pfam" id="PF00586"/>
    </source>
</evidence>
<feature type="domain" description="PurM-like C-terminal" evidence="4">
    <location>
        <begin position="163"/>
        <end position="311"/>
    </location>
</feature>
<feature type="binding site" evidence="2">
    <location>
        <position position="56"/>
    </location>
    <ligand>
        <name>Mg(2+)</name>
        <dbReference type="ChEBI" id="CHEBI:18420"/>
        <label>1</label>
    </ligand>
</feature>
<evidence type="ECO:0000313" key="6">
    <source>
        <dbReference type="Proteomes" id="UP000315889"/>
    </source>
</evidence>
<feature type="binding site" evidence="2">
    <location>
        <begin position="133"/>
        <end position="134"/>
    </location>
    <ligand>
        <name>ATP</name>
        <dbReference type="ChEBI" id="CHEBI:30616"/>
    </ligand>
</feature>
<comment type="miscellaneous">
    <text evidence="2">Reaction mechanism of ThiL seems to utilize a direct, inline transfer of the gamma-phosphate of ATP to TMP rather than a phosphorylated enzyme intermediate.</text>
</comment>
<accession>A0A520MIH7</accession>
<dbReference type="InterPro" id="IPR006283">
    <property type="entry name" value="ThiL-like"/>
</dbReference>
<dbReference type="InterPro" id="IPR016188">
    <property type="entry name" value="PurM-like_N"/>
</dbReference>
<dbReference type="PANTHER" id="PTHR30270">
    <property type="entry name" value="THIAMINE-MONOPHOSPHATE KINASE"/>
    <property type="match status" value="1"/>
</dbReference>
<evidence type="ECO:0000313" key="5">
    <source>
        <dbReference type="EMBL" id="RZO21032.1"/>
    </source>
</evidence>
<dbReference type="InterPro" id="IPR010918">
    <property type="entry name" value="PurM-like_C_dom"/>
</dbReference>
<dbReference type="EC" id="2.7.4.16" evidence="2"/>
<feature type="binding site" evidence="2">
    <location>
        <position position="225"/>
    </location>
    <ligand>
        <name>ATP</name>
        <dbReference type="ChEBI" id="CHEBI:30616"/>
    </ligand>
</feature>
<feature type="binding site" evidence="2">
    <location>
        <position position="57"/>
    </location>
    <ligand>
        <name>Mg(2+)</name>
        <dbReference type="ChEBI" id="CHEBI:18420"/>
        <label>1</label>
    </ligand>
</feature>
<dbReference type="Proteomes" id="UP000315889">
    <property type="component" value="Unassembled WGS sequence"/>
</dbReference>
<dbReference type="HAMAP" id="MF_02128">
    <property type="entry name" value="TMP_kinase"/>
    <property type="match status" value="1"/>
</dbReference>
<feature type="binding site" evidence="2">
    <location>
        <position position="57"/>
    </location>
    <ligand>
        <name>Mg(2+)</name>
        <dbReference type="ChEBI" id="CHEBI:18420"/>
        <label>2</label>
    </ligand>
</feature>
<gene>
    <name evidence="2 5" type="primary">thiL</name>
    <name evidence="5" type="ORF">EVB03_02030</name>
</gene>